<feature type="compositionally biased region" description="Basic and acidic residues" evidence="1">
    <location>
        <begin position="19"/>
        <end position="29"/>
    </location>
</feature>
<sequence>MPAKNSALCTGAPRTLGESNRKLELEQRRLKPSSSMRAEVSTVVSRLSSSFRPSGERRDQATTWPTELLETLPKLHLRDTERPATSGTITGADGAGGCGAAGGEAARSAESDA</sequence>
<accession>A0A4Z2G012</accession>
<dbReference type="Proteomes" id="UP000314294">
    <property type="component" value="Unassembled WGS sequence"/>
</dbReference>
<proteinExistence type="predicted"/>
<dbReference type="EMBL" id="SRLO01000805">
    <property type="protein sequence ID" value="TNN46154.1"/>
    <property type="molecule type" value="Genomic_DNA"/>
</dbReference>
<gene>
    <name evidence="2" type="ORF">EYF80_043659</name>
</gene>
<comment type="caution">
    <text evidence="2">The sequence shown here is derived from an EMBL/GenBank/DDBJ whole genome shotgun (WGS) entry which is preliminary data.</text>
</comment>
<evidence type="ECO:0000313" key="3">
    <source>
        <dbReference type="Proteomes" id="UP000314294"/>
    </source>
</evidence>
<evidence type="ECO:0000313" key="2">
    <source>
        <dbReference type="EMBL" id="TNN46154.1"/>
    </source>
</evidence>
<protein>
    <submittedName>
        <fullName evidence="2">Uncharacterized protein</fullName>
    </submittedName>
</protein>
<feature type="region of interest" description="Disordered" evidence="1">
    <location>
        <begin position="78"/>
        <end position="113"/>
    </location>
</feature>
<feature type="region of interest" description="Disordered" evidence="1">
    <location>
        <begin position="1"/>
        <end position="37"/>
    </location>
</feature>
<reference evidence="2 3" key="1">
    <citation type="submission" date="2019-03" db="EMBL/GenBank/DDBJ databases">
        <title>First draft genome of Liparis tanakae, snailfish: a comprehensive survey of snailfish specific genes.</title>
        <authorList>
            <person name="Kim W."/>
            <person name="Song I."/>
            <person name="Jeong J.-H."/>
            <person name="Kim D."/>
            <person name="Kim S."/>
            <person name="Ryu S."/>
            <person name="Song J.Y."/>
            <person name="Lee S.K."/>
        </authorList>
    </citation>
    <scope>NUCLEOTIDE SEQUENCE [LARGE SCALE GENOMIC DNA]</scope>
    <source>
        <tissue evidence="2">Muscle</tissue>
    </source>
</reference>
<organism evidence="2 3">
    <name type="scientific">Liparis tanakae</name>
    <name type="common">Tanaka's snailfish</name>
    <dbReference type="NCBI Taxonomy" id="230148"/>
    <lineage>
        <taxon>Eukaryota</taxon>
        <taxon>Metazoa</taxon>
        <taxon>Chordata</taxon>
        <taxon>Craniata</taxon>
        <taxon>Vertebrata</taxon>
        <taxon>Euteleostomi</taxon>
        <taxon>Actinopterygii</taxon>
        <taxon>Neopterygii</taxon>
        <taxon>Teleostei</taxon>
        <taxon>Neoteleostei</taxon>
        <taxon>Acanthomorphata</taxon>
        <taxon>Eupercaria</taxon>
        <taxon>Perciformes</taxon>
        <taxon>Cottioidei</taxon>
        <taxon>Cottales</taxon>
        <taxon>Liparidae</taxon>
        <taxon>Liparis</taxon>
    </lineage>
</organism>
<name>A0A4Z2G012_9TELE</name>
<dbReference type="AlphaFoldDB" id="A0A4Z2G012"/>
<keyword evidence="3" id="KW-1185">Reference proteome</keyword>
<evidence type="ECO:0000256" key="1">
    <source>
        <dbReference type="SAM" id="MobiDB-lite"/>
    </source>
</evidence>
<feature type="compositionally biased region" description="Gly residues" evidence="1">
    <location>
        <begin position="93"/>
        <end position="102"/>
    </location>
</feature>